<gene>
    <name evidence="2" type="ORF">MOV08_02000</name>
</gene>
<keyword evidence="3" id="KW-1185">Reference proteome</keyword>
<dbReference type="RefSeq" id="WP_275305909.1">
    <property type="nucleotide sequence ID" value="NZ_CP095749.1"/>
</dbReference>
<accession>A0ABY7ZZV6</accession>
<evidence type="ECO:0000313" key="3">
    <source>
        <dbReference type="Proteomes" id="UP001218629"/>
    </source>
</evidence>
<dbReference type="Proteomes" id="UP001218629">
    <property type="component" value="Chromosome"/>
</dbReference>
<reference evidence="2 3" key="1">
    <citation type="submission" date="2022-03" db="EMBL/GenBank/DDBJ databases">
        <title>Streptomyces yunnanensis P86,complete genome.</title>
        <authorList>
            <person name="Chen S."/>
            <person name="Zhang Q."/>
        </authorList>
    </citation>
    <scope>NUCLEOTIDE SEQUENCE [LARGE SCALE GENOMIC DNA]</scope>
    <source>
        <strain evidence="2 3">P86</strain>
    </source>
</reference>
<protein>
    <submittedName>
        <fullName evidence="2">Uncharacterized protein</fullName>
    </submittedName>
</protein>
<keyword evidence="1" id="KW-1133">Transmembrane helix</keyword>
<evidence type="ECO:0000256" key="1">
    <source>
        <dbReference type="SAM" id="Phobius"/>
    </source>
</evidence>
<sequence length="77" mass="7956">MNAPVDATNVSGAAALLLFLRLLPLKVSFGKGVRLGANPQPWGALLWLLSRVSVGAALAAAASLAMMIVPAISQRFL</sequence>
<organism evidence="2 3">
    <name type="scientific">Streptomyces yunnanensis</name>
    <dbReference type="NCBI Taxonomy" id="156453"/>
    <lineage>
        <taxon>Bacteria</taxon>
        <taxon>Bacillati</taxon>
        <taxon>Actinomycetota</taxon>
        <taxon>Actinomycetes</taxon>
        <taxon>Kitasatosporales</taxon>
        <taxon>Streptomycetaceae</taxon>
        <taxon>Streptomyces</taxon>
    </lineage>
</organism>
<keyword evidence="1" id="KW-0812">Transmembrane</keyword>
<dbReference type="EMBL" id="CP095749">
    <property type="protein sequence ID" value="WEB38198.1"/>
    <property type="molecule type" value="Genomic_DNA"/>
</dbReference>
<name>A0ABY7ZZV6_9ACTN</name>
<feature type="transmembrane region" description="Helical" evidence="1">
    <location>
        <begin position="48"/>
        <end position="72"/>
    </location>
</feature>
<evidence type="ECO:0000313" key="2">
    <source>
        <dbReference type="EMBL" id="WEB38198.1"/>
    </source>
</evidence>
<keyword evidence="1" id="KW-0472">Membrane</keyword>
<proteinExistence type="predicted"/>